<feature type="compositionally biased region" description="Basic and acidic residues" evidence="6">
    <location>
        <begin position="837"/>
        <end position="851"/>
    </location>
</feature>
<dbReference type="InterPro" id="IPR040457">
    <property type="entry name" value="GCP_C"/>
</dbReference>
<dbReference type="PANTHER" id="PTHR19302">
    <property type="entry name" value="GAMMA TUBULIN COMPLEX PROTEIN"/>
    <property type="match status" value="1"/>
</dbReference>
<dbReference type="GO" id="GO:0044732">
    <property type="term" value="C:mitotic spindle pole body"/>
    <property type="evidence" value="ECO:0007669"/>
    <property type="project" value="TreeGrafter"/>
</dbReference>
<dbReference type="GO" id="GO:0005874">
    <property type="term" value="C:microtubule"/>
    <property type="evidence" value="ECO:0007669"/>
    <property type="project" value="UniProtKB-KW"/>
</dbReference>
<feature type="compositionally biased region" description="Basic and acidic residues" evidence="6">
    <location>
        <begin position="941"/>
        <end position="996"/>
    </location>
</feature>
<dbReference type="InterPro" id="IPR041470">
    <property type="entry name" value="GCP_N"/>
</dbReference>
<feature type="region of interest" description="Disordered" evidence="6">
    <location>
        <begin position="151"/>
        <end position="173"/>
    </location>
</feature>
<evidence type="ECO:0000313" key="9">
    <source>
        <dbReference type="EMBL" id="RPB24552.1"/>
    </source>
</evidence>
<comment type="similarity">
    <text evidence="2">Belongs to the TUBGCP family.</text>
</comment>
<gene>
    <name evidence="9" type="ORF">L211DRAFT_823996</name>
</gene>
<dbReference type="Gene3D" id="1.20.120.1900">
    <property type="entry name" value="Gamma-tubulin complex, C-terminal domain"/>
    <property type="match status" value="1"/>
</dbReference>
<dbReference type="GO" id="GO:0000278">
    <property type="term" value="P:mitotic cell cycle"/>
    <property type="evidence" value="ECO:0007669"/>
    <property type="project" value="TreeGrafter"/>
</dbReference>
<protein>
    <submittedName>
        <fullName evidence="9">Uncharacterized protein</fullName>
    </submittedName>
</protein>
<evidence type="ECO:0000259" key="7">
    <source>
        <dbReference type="Pfam" id="PF04130"/>
    </source>
</evidence>
<evidence type="ECO:0000256" key="6">
    <source>
        <dbReference type="SAM" id="MobiDB-lite"/>
    </source>
</evidence>
<dbReference type="GO" id="GO:0007020">
    <property type="term" value="P:microtubule nucleation"/>
    <property type="evidence" value="ECO:0007669"/>
    <property type="project" value="InterPro"/>
</dbReference>
<proteinExistence type="inferred from homology"/>
<feature type="compositionally biased region" description="Basic and acidic residues" evidence="6">
    <location>
        <begin position="151"/>
        <end position="169"/>
    </location>
</feature>
<keyword evidence="4" id="KW-0493">Microtubule</keyword>
<sequence length="1005" mass="114186">MGDERRSRGLEEALRRVVAASLPELSGEDKDELAARRERTLEALKDGVLSSLNQRTETELGPHISDLIRRKLVHDNPGPDPALRYSTLFSRLSTLSVLDRRWEVLYFLYLLSDSPPTASVSNNIYNGSMPVMETAGEEETIGNGNFIGLHRLPERRRGDPSGGLDHEGKLGPTARQWGGIMEAQGDERKTKALLLEESGAILDPSEDTLLSALPYTLLGLSSGSLPFLSTGYTAPPAPTPADKSQTPLGLRDPSSKNATTSQPVYIPTKKLVLPATLPLPVVSLLHTLAEPSLLYQSLNTFVQSEDDDGGGLIGQSLRAAIGQELRGYLALIGGLENEIRRALATADPADTRGIGKVGVTLKRCVVWTREATMGLRLLSTIVEQAKDKKGGQLISTIHRFSTSHGDPFVYHFAERLLSHVTRPFYDMLRRWIYDGELSDPYREFFVSERDPSEVDHSEGRKGASSVWQDKYKLDDGMIPSIVDTSFANKVFLIGKSLNFIRYGCRDSDWVNDYSRDASKELRYGDTATLESSIDEAYKTTMARLIKLMSEKFHLFEHLTALKRYLFLGQGDFVALLMEGLSPNLERPANSIYRHNLTAQLEHAIRNSNAQHESQDVLKRLDARMLDPVHGDIGWDVFTLEYRVDPPMDVVITTYATRQYLKVFNMLWRIKRVEFHMGQVWRKYMTGARGVLGQIEDKVGKDWKVARCVCAEMIHFVCQLQYYLLYQVIEKAWNELQTAISKPSCTLDDLISAHATYLNQITAKGLLSPDTGSRTKSEPSAPEEESIFLGMLHAILKIMLRYKEAVDGLYGYSVAEYSRRQELSARVETRTKEGRWGLTESDYHDTNTDGESRASTPSLGFRRGVPTRPESASSLFKPGTMDTEELLPAIRLRLKTVEDDFKLLCKGLLEELAYQSDMEMRMLGIQLNFNMYYEISTRKGKKDKEREKEKQREREKEADRERRKERERERERRKEKERRERREREREKAERERREKTDEDGDVVME</sequence>
<dbReference type="InParanoid" id="A0A3N4LTK0"/>
<dbReference type="GO" id="GO:0051321">
    <property type="term" value="P:meiotic cell cycle"/>
    <property type="evidence" value="ECO:0007669"/>
    <property type="project" value="TreeGrafter"/>
</dbReference>
<dbReference type="EMBL" id="ML121541">
    <property type="protein sequence ID" value="RPB24552.1"/>
    <property type="molecule type" value="Genomic_DNA"/>
</dbReference>
<evidence type="ECO:0000256" key="5">
    <source>
        <dbReference type="ARBA" id="ARBA00023212"/>
    </source>
</evidence>
<feature type="domain" description="Gamma tubulin complex component protein N-terminal" evidence="8">
    <location>
        <begin position="268"/>
        <end position="551"/>
    </location>
</feature>
<dbReference type="Pfam" id="PF04130">
    <property type="entry name" value="GCP_C_terminal"/>
    <property type="match status" value="1"/>
</dbReference>
<dbReference type="GO" id="GO:0000930">
    <property type="term" value="C:gamma-tubulin complex"/>
    <property type="evidence" value="ECO:0007669"/>
    <property type="project" value="TreeGrafter"/>
</dbReference>
<dbReference type="InterPro" id="IPR042241">
    <property type="entry name" value="GCP_C_sf"/>
</dbReference>
<dbReference type="FunCoup" id="A0A3N4LTK0">
    <property type="interactions" value="167"/>
</dbReference>
<evidence type="ECO:0000256" key="3">
    <source>
        <dbReference type="ARBA" id="ARBA00022490"/>
    </source>
</evidence>
<evidence type="ECO:0000256" key="4">
    <source>
        <dbReference type="ARBA" id="ARBA00022701"/>
    </source>
</evidence>
<evidence type="ECO:0000256" key="2">
    <source>
        <dbReference type="ARBA" id="ARBA00010337"/>
    </source>
</evidence>
<keyword evidence="10" id="KW-1185">Reference proteome</keyword>
<accession>A0A3N4LTK0</accession>
<dbReference type="GO" id="GO:0051011">
    <property type="term" value="F:microtubule minus-end binding"/>
    <property type="evidence" value="ECO:0007669"/>
    <property type="project" value="TreeGrafter"/>
</dbReference>
<dbReference type="Pfam" id="PF17681">
    <property type="entry name" value="GCP_N_terminal"/>
    <property type="match status" value="1"/>
</dbReference>
<name>A0A3N4LTK0_9PEZI</name>
<dbReference type="PANTHER" id="PTHR19302:SF14">
    <property type="entry name" value="GAMMA-TUBULIN COMPLEX COMPONENT 3"/>
    <property type="match status" value="1"/>
</dbReference>
<feature type="domain" description="Gamma tubulin complex component C-terminal" evidence="7">
    <location>
        <begin position="554"/>
        <end position="932"/>
    </location>
</feature>
<organism evidence="9 10">
    <name type="scientific">Terfezia boudieri ATCC MYA-4762</name>
    <dbReference type="NCBI Taxonomy" id="1051890"/>
    <lineage>
        <taxon>Eukaryota</taxon>
        <taxon>Fungi</taxon>
        <taxon>Dikarya</taxon>
        <taxon>Ascomycota</taxon>
        <taxon>Pezizomycotina</taxon>
        <taxon>Pezizomycetes</taxon>
        <taxon>Pezizales</taxon>
        <taxon>Pezizaceae</taxon>
        <taxon>Terfezia</taxon>
    </lineage>
</organism>
<keyword evidence="5" id="KW-0206">Cytoskeleton</keyword>
<reference evidence="9 10" key="1">
    <citation type="journal article" date="2018" name="Nat. Ecol. Evol.">
        <title>Pezizomycetes genomes reveal the molecular basis of ectomycorrhizal truffle lifestyle.</title>
        <authorList>
            <person name="Murat C."/>
            <person name="Payen T."/>
            <person name="Noel B."/>
            <person name="Kuo A."/>
            <person name="Morin E."/>
            <person name="Chen J."/>
            <person name="Kohler A."/>
            <person name="Krizsan K."/>
            <person name="Balestrini R."/>
            <person name="Da Silva C."/>
            <person name="Montanini B."/>
            <person name="Hainaut M."/>
            <person name="Levati E."/>
            <person name="Barry K.W."/>
            <person name="Belfiori B."/>
            <person name="Cichocki N."/>
            <person name="Clum A."/>
            <person name="Dockter R.B."/>
            <person name="Fauchery L."/>
            <person name="Guy J."/>
            <person name="Iotti M."/>
            <person name="Le Tacon F."/>
            <person name="Lindquist E.A."/>
            <person name="Lipzen A."/>
            <person name="Malagnac F."/>
            <person name="Mello A."/>
            <person name="Molinier V."/>
            <person name="Miyauchi S."/>
            <person name="Poulain J."/>
            <person name="Riccioni C."/>
            <person name="Rubini A."/>
            <person name="Sitrit Y."/>
            <person name="Splivallo R."/>
            <person name="Traeger S."/>
            <person name="Wang M."/>
            <person name="Zifcakova L."/>
            <person name="Wipf D."/>
            <person name="Zambonelli A."/>
            <person name="Paolocci F."/>
            <person name="Nowrousian M."/>
            <person name="Ottonello S."/>
            <person name="Baldrian P."/>
            <person name="Spatafora J.W."/>
            <person name="Henrissat B."/>
            <person name="Nagy L.G."/>
            <person name="Aury J.M."/>
            <person name="Wincker P."/>
            <person name="Grigoriev I.V."/>
            <person name="Bonfante P."/>
            <person name="Martin F.M."/>
        </authorList>
    </citation>
    <scope>NUCLEOTIDE SEQUENCE [LARGE SCALE GENOMIC DNA]</scope>
    <source>
        <strain evidence="9 10">ATCC MYA-4762</strain>
    </source>
</reference>
<keyword evidence="3" id="KW-0963">Cytoplasm</keyword>
<dbReference type="GO" id="GO:0000922">
    <property type="term" value="C:spindle pole"/>
    <property type="evidence" value="ECO:0007669"/>
    <property type="project" value="InterPro"/>
</dbReference>
<dbReference type="STRING" id="1051890.A0A3N4LTK0"/>
<dbReference type="OrthoDB" id="5860513at2759"/>
<dbReference type="GO" id="GO:0031122">
    <property type="term" value="P:cytoplasmic microtubule organization"/>
    <property type="evidence" value="ECO:0007669"/>
    <property type="project" value="TreeGrafter"/>
</dbReference>
<dbReference type="GO" id="GO:0051225">
    <property type="term" value="P:spindle assembly"/>
    <property type="evidence" value="ECO:0007669"/>
    <property type="project" value="TreeGrafter"/>
</dbReference>
<dbReference type="InterPro" id="IPR007259">
    <property type="entry name" value="GCP"/>
</dbReference>
<feature type="region of interest" description="Disordered" evidence="6">
    <location>
        <begin position="936"/>
        <end position="1005"/>
    </location>
</feature>
<feature type="region of interest" description="Disordered" evidence="6">
    <location>
        <begin position="231"/>
        <end position="261"/>
    </location>
</feature>
<feature type="region of interest" description="Disordered" evidence="6">
    <location>
        <begin position="837"/>
        <end position="878"/>
    </location>
</feature>
<evidence type="ECO:0000259" key="8">
    <source>
        <dbReference type="Pfam" id="PF17681"/>
    </source>
</evidence>
<comment type="subcellular location">
    <subcellularLocation>
        <location evidence="1">Cytoplasm</location>
        <location evidence="1">Cytoskeleton</location>
    </subcellularLocation>
</comment>
<dbReference type="AlphaFoldDB" id="A0A3N4LTK0"/>
<dbReference type="Proteomes" id="UP000267821">
    <property type="component" value="Unassembled WGS sequence"/>
</dbReference>
<evidence type="ECO:0000256" key="1">
    <source>
        <dbReference type="ARBA" id="ARBA00004245"/>
    </source>
</evidence>
<evidence type="ECO:0000313" key="10">
    <source>
        <dbReference type="Proteomes" id="UP000267821"/>
    </source>
</evidence>
<dbReference type="GO" id="GO:0043015">
    <property type="term" value="F:gamma-tubulin binding"/>
    <property type="evidence" value="ECO:0007669"/>
    <property type="project" value="InterPro"/>
</dbReference>